<dbReference type="STRING" id="1401.BK123_25910"/>
<accession>A0A1R1AW07</accession>
<name>A0A1R1AW07_PAELA</name>
<proteinExistence type="predicted"/>
<protein>
    <recommendedName>
        <fullName evidence="3">Peptide ABC transporter permease</fullName>
    </recommendedName>
</protein>
<dbReference type="RefSeq" id="WP_076325224.1">
    <property type="nucleotide sequence ID" value="NZ_MRTF01000009.1"/>
</dbReference>
<dbReference type="AlphaFoldDB" id="A0A1R1AW07"/>
<organism evidence="1 2">
    <name type="scientific">Paenibacillus lautus</name>
    <name type="common">Bacillus lautus</name>
    <dbReference type="NCBI Taxonomy" id="1401"/>
    <lineage>
        <taxon>Bacteria</taxon>
        <taxon>Bacillati</taxon>
        <taxon>Bacillota</taxon>
        <taxon>Bacilli</taxon>
        <taxon>Bacillales</taxon>
        <taxon>Paenibacillaceae</taxon>
        <taxon>Paenibacillus</taxon>
    </lineage>
</organism>
<gene>
    <name evidence="1" type="ORF">BK123_25910</name>
</gene>
<reference evidence="1 2" key="1">
    <citation type="submission" date="2016-11" db="EMBL/GenBank/DDBJ databases">
        <title>Paenibacillus species isolates.</title>
        <authorList>
            <person name="Beno S.M."/>
        </authorList>
    </citation>
    <scope>NUCLEOTIDE SEQUENCE [LARGE SCALE GENOMIC DNA]</scope>
    <source>
        <strain evidence="1 2">FSL F4-0100</strain>
    </source>
</reference>
<dbReference type="OrthoDB" id="8704087at2"/>
<evidence type="ECO:0000313" key="2">
    <source>
        <dbReference type="Proteomes" id="UP000187074"/>
    </source>
</evidence>
<sequence>MSKQSLRDLIYVNGKEQHNLYFYSYGIEFYEFMSCVSNRPENLILLKHKFEDAQWSIHSRLDYVTSQELDGLVEDSVYDYGDFCWVDFDREEDLVKLTKLQIAELLTFAHFAEPLHEIPKARFAYYAHDDGWFNKLYVSDLEDYKTLLSRVIVSKLHRLTRRKMEDLPDDIAAMLLESTKEGLFIDFSKIVKSKASISVPVTGVGHYLDMDKVYEFRDEITEYQVWLTYSNSKWSFVKVN</sequence>
<dbReference type="EMBL" id="MRTF01000009">
    <property type="protein sequence ID" value="OME89797.1"/>
    <property type="molecule type" value="Genomic_DNA"/>
</dbReference>
<dbReference type="Proteomes" id="UP000187074">
    <property type="component" value="Unassembled WGS sequence"/>
</dbReference>
<evidence type="ECO:0000313" key="1">
    <source>
        <dbReference type="EMBL" id="OME89797.1"/>
    </source>
</evidence>
<evidence type="ECO:0008006" key="3">
    <source>
        <dbReference type="Google" id="ProtNLM"/>
    </source>
</evidence>
<comment type="caution">
    <text evidence="1">The sequence shown here is derived from an EMBL/GenBank/DDBJ whole genome shotgun (WGS) entry which is preliminary data.</text>
</comment>